<gene>
    <name evidence="2" type="ORF">tloyanaT_33340</name>
</gene>
<keyword evidence="1" id="KW-1133">Transmembrane helix</keyword>
<keyword evidence="3" id="KW-1185">Reference proteome</keyword>
<dbReference type="EMBL" id="BSSV01000008">
    <property type="protein sequence ID" value="GLX87081.1"/>
    <property type="molecule type" value="Genomic_DNA"/>
</dbReference>
<name>A0ABQ6HJS2_9GAMM</name>
<organism evidence="2 3">
    <name type="scientific">Thalassotalea loyana</name>
    <dbReference type="NCBI Taxonomy" id="280483"/>
    <lineage>
        <taxon>Bacteria</taxon>
        <taxon>Pseudomonadati</taxon>
        <taxon>Pseudomonadota</taxon>
        <taxon>Gammaproteobacteria</taxon>
        <taxon>Alteromonadales</taxon>
        <taxon>Colwelliaceae</taxon>
        <taxon>Thalassotalea</taxon>
    </lineage>
</organism>
<protein>
    <recommendedName>
        <fullName evidence="4">Lipid A biosynthesis N-terminal domain-containing protein</fullName>
    </recommendedName>
</protein>
<sequence>MPTEMLLTWLLYFGLIAVILFGQWYAIKQGHLTVATVSRKKRLLWAIIISAIIGLSYFDNGNALNIALSVAAGYYIYFHKTFYSFKTRE</sequence>
<reference evidence="2 3" key="1">
    <citation type="submission" date="2023-03" db="EMBL/GenBank/DDBJ databases">
        <title>Thalassotalea loyana LMG 22536T draft genome sequence.</title>
        <authorList>
            <person name="Sawabe T."/>
        </authorList>
    </citation>
    <scope>NUCLEOTIDE SEQUENCE [LARGE SCALE GENOMIC DNA]</scope>
    <source>
        <strain evidence="2 3">LMG 22536</strain>
    </source>
</reference>
<feature type="transmembrane region" description="Helical" evidence="1">
    <location>
        <begin position="6"/>
        <end position="27"/>
    </location>
</feature>
<keyword evidence="1" id="KW-0812">Transmembrane</keyword>
<dbReference type="RefSeq" id="WP_284300774.1">
    <property type="nucleotide sequence ID" value="NZ_BSSV01000008.1"/>
</dbReference>
<feature type="transmembrane region" description="Helical" evidence="1">
    <location>
        <begin position="64"/>
        <end position="83"/>
    </location>
</feature>
<evidence type="ECO:0000313" key="3">
    <source>
        <dbReference type="Proteomes" id="UP001157134"/>
    </source>
</evidence>
<evidence type="ECO:0008006" key="4">
    <source>
        <dbReference type="Google" id="ProtNLM"/>
    </source>
</evidence>
<keyword evidence="1" id="KW-0472">Membrane</keyword>
<evidence type="ECO:0000313" key="2">
    <source>
        <dbReference type="EMBL" id="GLX87081.1"/>
    </source>
</evidence>
<feature type="transmembrane region" description="Helical" evidence="1">
    <location>
        <begin position="43"/>
        <end position="58"/>
    </location>
</feature>
<proteinExistence type="predicted"/>
<evidence type="ECO:0000256" key="1">
    <source>
        <dbReference type="SAM" id="Phobius"/>
    </source>
</evidence>
<comment type="caution">
    <text evidence="2">The sequence shown here is derived from an EMBL/GenBank/DDBJ whole genome shotgun (WGS) entry which is preliminary data.</text>
</comment>
<accession>A0ABQ6HJS2</accession>
<dbReference type="Proteomes" id="UP001157134">
    <property type="component" value="Unassembled WGS sequence"/>
</dbReference>